<evidence type="ECO:0000256" key="4">
    <source>
        <dbReference type="SAM" id="MobiDB-lite"/>
    </source>
</evidence>
<organism evidence="5 6">
    <name type="scientific">Stentor coeruleus</name>
    <dbReference type="NCBI Taxonomy" id="5963"/>
    <lineage>
        <taxon>Eukaryota</taxon>
        <taxon>Sar</taxon>
        <taxon>Alveolata</taxon>
        <taxon>Ciliophora</taxon>
        <taxon>Postciliodesmatophora</taxon>
        <taxon>Heterotrichea</taxon>
        <taxon>Heterotrichida</taxon>
        <taxon>Stentoridae</taxon>
        <taxon>Stentor</taxon>
    </lineage>
</organism>
<dbReference type="InterPro" id="IPR019734">
    <property type="entry name" value="TPR_rpt"/>
</dbReference>
<name>A0A1R2B146_9CILI</name>
<dbReference type="PANTHER" id="PTHR44858:SF1">
    <property type="entry name" value="UDP-N-ACETYLGLUCOSAMINE--PEPTIDE N-ACETYLGLUCOSAMINYLTRANSFERASE SPINDLY-RELATED"/>
    <property type="match status" value="1"/>
</dbReference>
<dbReference type="InterPro" id="IPR011990">
    <property type="entry name" value="TPR-like_helical_dom_sf"/>
</dbReference>
<evidence type="ECO:0000256" key="3">
    <source>
        <dbReference type="PROSITE-ProRule" id="PRU00339"/>
    </source>
</evidence>
<comment type="caution">
    <text evidence="5">The sequence shown here is derived from an EMBL/GenBank/DDBJ whole genome shotgun (WGS) entry which is preliminary data.</text>
</comment>
<dbReference type="SMART" id="SM00028">
    <property type="entry name" value="TPR"/>
    <property type="match status" value="15"/>
</dbReference>
<keyword evidence="1" id="KW-0677">Repeat</keyword>
<keyword evidence="2 3" id="KW-0802">TPR repeat</keyword>
<dbReference type="Gene3D" id="1.25.40.10">
    <property type="entry name" value="Tetratricopeptide repeat domain"/>
    <property type="match status" value="4"/>
</dbReference>
<reference evidence="5 6" key="1">
    <citation type="submission" date="2016-11" db="EMBL/GenBank/DDBJ databases">
        <title>The macronuclear genome of Stentor coeruleus: a giant cell with tiny introns.</title>
        <authorList>
            <person name="Slabodnick M."/>
            <person name="Ruby J.G."/>
            <person name="Reiff S.B."/>
            <person name="Swart E.C."/>
            <person name="Gosai S."/>
            <person name="Prabakaran S."/>
            <person name="Witkowska E."/>
            <person name="Larue G.E."/>
            <person name="Fisher S."/>
            <person name="Freeman R.M."/>
            <person name="Gunawardena J."/>
            <person name="Chu W."/>
            <person name="Stover N.A."/>
            <person name="Gregory B.D."/>
            <person name="Nowacki M."/>
            <person name="Derisi J."/>
            <person name="Roy S.W."/>
            <person name="Marshall W.F."/>
            <person name="Sood P."/>
        </authorList>
    </citation>
    <scope>NUCLEOTIDE SEQUENCE [LARGE SCALE GENOMIC DNA]</scope>
    <source>
        <strain evidence="5">WM001</strain>
    </source>
</reference>
<feature type="region of interest" description="Disordered" evidence="4">
    <location>
        <begin position="19"/>
        <end position="39"/>
    </location>
</feature>
<accession>A0A1R2B146</accession>
<dbReference type="PROSITE" id="PS50005">
    <property type="entry name" value="TPR"/>
    <property type="match status" value="3"/>
</dbReference>
<gene>
    <name evidence="5" type="ORF">SteCoe_31488</name>
</gene>
<dbReference type="EMBL" id="MPUH01001080">
    <property type="protein sequence ID" value="OMJ70514.1"/>
    <property type="molecule type" value="Genomic_DNA"/>
</dbReference>
<evidence type="ECO:0000256" key="1">
    <source>
        <dbReference type="ARBA" id="ARBA00022737"/>
    </source>
</evidence>
<evidence type="ECO:0000313" key="6">
    <source>
        <dbReference type="Proteomes" id="UP000187209"/>
    </source>
</evidence>
<proteinExistence type="predicted"/>
<dbReference type="Pfam" id="PF13432">
    <property type="entry name" value="TPR_16"/>
    <property type="match status" value="1"/>
</dbReference>
<evidence type="ECO:0008006" key="7">
    <source>
        <dbReference type="Google" id="ProtNLM"/>
    </source>
</evidence>
<feature type="repeat" description="TPR" evidence="3">
    <location>
        <begin position="249"/>
        <end position="282"/>
    </location>
</feature>
<keyword evidence="6" id="KW-1185">Reference proteome</keyword>
<evidence type="ECO:0000256" key="2">
    <source>
        <dbReference type="ARBA" id="ARBA00022803"/>
    </source>
</evidence>
<dbReference type="AlphaFoldDB" id="A0A1R2B146"/>
<dbReference type="PANTHER" id="PTHR44858">
    <property type="entry name" value="TETRATRICOPEPTIDE REPEAT PROTEIN 6"/>
    <property type="match status" value="1"/>
</dbReference>
<evidence type="ECO:0000313" key="5">
    <source>
        <dbReference type="EMBL" id="OMJ70514.1"/>
    </source>
</evidence>
<dbReference type="OrthoDB" id="1926212at2759"/>
<dbReference type="Proteomes" id="UP000187209">
    <property type="component" value="Unassembled WGS sequence"/>
</dbReference>
<dbReference type="SUPFAM" id="SSF48452">
    <property type="entry name" value="TPR-like"/>
    <property type="match status" value="5"/>
</dbReference>
<feature type="repeat" description="TPR" evidence="3">
    <location>
        <begin position="317"/>
        <end position="350"/>
    </location>
</feature>
<feature type="repeat" description="TPR" evidence="3">
    <location>
        <begin position="644"/>
        <end position="677"/>
    </location>
</feature>
<dbReference type="InterPro" id="IPR050498">
    <property type="entry name" value="Ycf3"/>
</dbReference>
<sequence length="1062" mass="120651">MSRLGITTFIDPESRKIKPRLKSFRKDQNNAGSPRKKSSPIVNKSFACYNISSKIFKYNDSFSKDRSRTFSMGSTTPSNRRTTSLRMTALNSSGKLPNGHPGPKELEESKNVKLKKELVAELLDKVKKEITIGLYDIALQTLKKVFKEDSNNLKAIYTIGLYDIALQTLKKVFKEDSNNLKAIYMKAQCYIGLKEYKLAIPDLLSIIQDHPAYNKNIYIEIATCFIESKDYTTAVRQITRGLLKFPRFLEGYLSRGTLYNQMQKWDKAISDFYEAISIGPTEGTGYLGLAESLIGKGEFKNAIKMLDQALKCPGTTNLALLKRGKLLFENHEFEKALEDLSRLIDLEPNNIEAHYFKAFSLLGQENLIDAAVSLEQVIKYDKAKKYTGAAIYNLGAIKIRQRDFYGAHFTFQRAVEQGLEIEEQKVLKGYVEAILCLMRRKFKEGISQLNKIIKKKHVLLQEYLGNCFAYRGYAYASIDNHEKSVKDLTAAQKLQDLDNSSLYNLMISQAVSLGNCEKALELLQQASELFPKNVEPFAYQAAIYFQLALTTKNPSLGHKSKELLDTAIKLRDSESDLYFHRGIVTYYNNKPVDAVYDFEQAIDKAEDNVANHFLARGLCSAKLKMFKEAIQDFSIAIQLDEKCTDAYFFRGRCAFILEDTGLALKDFQQALIIKPNDSSAHVKASNLLLLTGAVDEAVKALENAYTISPSSEIILSKIKCYLLQENIPLALIEINKLNQVAKNPKNNFDIEVLTLVQALAEHDSNTYQKILSELANVLSYKTEGNICKVLHIRWIRGFIFMMNKNFEAAKEEFSPVIIKRKKKDQSMERNNIEIIYNLAVCNLVLGNLEEAFENFNDIVCFLDENDRGKVLLIMGVIQYALEMNREAKTILTEAFKYDPEIVGKYLEESSDVEILPLSSGEKFAEGFDCIRIVIGDSHPFYVRPCIMIPKSSLPSFDFGIEEEIFKFFTVNMVKCKPETPWLNRVKGSIQFTDEIQLIEAESPSEEKEEVEKTESSDVFSEKSLRKYKSQEISIRSPVPVVKIQDSDSSLSEILDDIDDLNF</sequence>
<protein>
    <recommendedName>
        <fullName evidence="7">UDP-N-acetylglucosamine--peptide N-acetylglucosaminyltransferase SPINDLY</fullName>
    </recommendedName>
</protein>
<feature type="region of interest" description="Disordered" evidence="4">
    <location>
        <begin position="90"/>
        <end position="109"/>
    </location>
</feature>